<evidence type="ECO:0000313" key="3">
    <source>
        <dbReference type="Proteomes" id="UP001430848"/>
    </source>
</evidence>
<feature type="region of interest" description="Disordered" evidence="1">
    <location>
        <begin position="43"/>
        <end position="93"/>
    </location>
</feature>
<evidence type="ECO:0000256" key="1">
    <source>
        <dbReference type="SAM" id="MobiDB-lite"/>
    </source>
</evidence>
<sequence length="151" mass="16624">MQNTNNDIDDISAVKRDEGGLAEPLQDSVLLYSLNGLRRTVRTEGASPSISDLQSSIMQSSNDNTPHSHLPSPQSFPPPETVQPQLPTSQAVDFSFPNDLGGDFLSAEGFDFSNLDPSVFANTANGDWTNWNWHLDIFDRNAELDDIMNTI</sequence>
<dbReference type="Proteomes" id="UP001430848">
    <property type="component" value="Unassembled WGS sequence"/>
</dbReference>
<reference evidence="2 3" key="1">
    <citation type="submission" date="2024-02" db="EMBL/GenBank/DDBJ databases">
        <title>De novo assembly and annotation of 12 fungi associated with fruit tree decline syndrome in Ontario, Canada.</title>
        <authorList>
            <person name="Sulman M."/>
            <person name="Ellouze W."/>
            <person name="Ilyukhin E."/>
        </authorList>
    </citation>
    <scope>NUCLEOTIDE SEQUENCE [LARGE SCALE GENOMIC DNA]</scope>
    <source>
        <strain evidence="2 3">M169</strain>
    </source>
</reference>
<feature type="compositionally biased region" description="Polar residues" evidence="1">
    <location>
        <begin position="82"/>
        <end position="92"/>
    </location>
</feature>
<name>A0ABR1PK46_DIAER</name>
<feature type="compositionally biased region" description="Polar residues" evidence="1">
    <location>
        <begin position="46"/>
        <end position="73"/>
    </location>
</feature>
<gene>
    <name evidence="2" type="ORF">SLS63_002077</name>
</gene>
<protein>
    <submittedName>
        <fullName evidence="2">Uncharacterized protein</fullName>
    </submittedName>
</protein>
<accession>A0ABR1PK46</accession>
<organism evidence="2 3">
    <name type="scientific">Diaporthe eres</name>
    <name type="common">Phomopsis oblonga</name>
    <dbReference type="NCBI Taxonomy" id="83184"/>
    <lineage>
        <taxon>Eukaryota</taxon>
        <taxon>Fungi</taxon>
        <taxon>Dikarya</taxon>
        <taxon>Ascomycota</taxon>
        <taxon>Pezizomycotina</taxon>
        <taxon>Sordariomycetes</taxon>
        <taxon>Sordariomycetidae</taxon>
        <taxon>Diaporthales</taxon>
        <taxon>Diaporthaceae</taxon>
        <taxon>Diaporthe</taxon>
        <taxon>Diaporthe eres species complex</taxon>
    </lineage>
</organism>
<feature type="region of interest" description="Disordered" evidence="1">
    <location>
        <begin position="1"/>
        <end position="20"/>
    </location>
</feature>
<dbReference type="EMBL" id="JAKNSF020000005">
    <property type="protein sequence ID" value="KAK7738740.1"/>
    <property type="molecule type" value="Genomic_DNA"/>
</dbReference>
<comment type="caution">
    <text evidence="2">The sequence shown here is derived from an EMBL/GenBank/DDBJ whole genome shotgun (WGS) entry which is preliminary data.</text>
</comment>
<proteinExistence type="predicted"/>
<keyword evidence="3" id="KW-1185">Reference proteome</keyword>
<evidence type="ECO:0000313" key="2">
    <source>
        <dbReference type="EMBL" id="KAK7738740.1"/>
    </source>
</evidence>